<gene>
    <name evidence="1" type="ORF">Ato02nite_029880</name>
</gene>
<accession>A0A919TB43</accession>
<reference evidence="1 2" key="1">
    <citation type="submission" date="2021-03" db="EMBL/GenBank/DDBJ databases">
        <title>Whole genome shotgun sequence of Actinoplanes toevensis NBRC 105298.</title>
        <authorList>
            <person name="Komaki H."/>
            <person name="Tamura T."/>
        </authorList>
    </citation>
    <scope>NUCLEOTIDE SEQUENCE [LARGE SCALE GENOMIC DNA]</scope>
    <source>
        <strain evidence="1 2">NBRC 105298</strain>
    </source>
</reference>
<evidence type="ECO:0008006" key="3">
    <source>
        <dbReference type="Google" id="ProtNLM"/>
    </source>
</evidence>
<name>A0A919TB43_9ACTN</name>
<dbReference type="Gene3D" id="2.160.20.10">
    <property type="entry name" value="Single-stranded right-handed beta-helix, Pectin lyase-like"/>
    <property type="match status" value="1"/>
</dbReference>
<comment type="caution">
    <text evidence="1">The sequence shown here is derived from an EMBL/GenBank/DDBJ whole genome shotgun (WGS) entry which is preliminary data.</text>
</comment>
<dbReference type="SUPFAM" id="SSF51126">
    <property type="entry name" value="Pectin lyase-like"/>
    <property type="match status" value="1"/>
</dbReference>
<evidence type="ECO:0000313" key="1">
    <source>
        <dbReference type="EMBL" id="GIM91195.1"/>
    </source>
</evidence>
<sequence length="634" mass="68106">MQTLYGKDPSSMTTRAGRAVRRQFGRMFAIGLAVVTVGSLTGTAAHADPTTKAVPTPAFGSNVTIFDPSQPVEQIQAVLDATYAKQVNNEMGTDRFAFYFKPGTYGTDTKPLKFKVGYYTEVAGLGASPNDVVINGKIEVFNRCTAADGSNCLALVNFWRTLSNLKLKVNGYGETDGCRGATNFWAVSQAVSLRRVNVDGAFSLMDYCGPGPYYASGGFIADSQFGAVTNGSQQQWLTRNSKLTGAWSNAVWNQVFSGVEGAPSEAEFPATPYTTLEKTPVSREKPYLFIDADGKWNVRVPSAQKNSSGISWGAGLTPGRTIPLSKFFIAKPSDPEWLIQANLLLGKNLLFSPGVYNIDQSLTVLWPNQVVLGQGHATLTAVNGATPLRVLDVPGAIVAGLTIDAGTKESKVLLQVGTKLGLGASSASNPTTLSDVYFRVGGPHIGKTDTALEVNSDNVLIDHTWVWRADHGVEGFSGDTERWKTNTGRYGAVINGDNVTATGLFVEHFQKYNTVWNGNGGTTVLYQNELPYDPPTQADWMNGKVEGYAGYKVGDKVKTHNLYGAGVYVFNQNNPAIHTENGFEMPNRPGVKLHHIMTVNLNAGTIDHVVNGVGEAADTTKVGQPVFVTDYPAP</sequence>
<dbReference type="Proteomes" id="UP000677082">
    <property type="component" value="Unassembled WGS sequence"/>
</dbReference>
<proteinExistence type="predicted"/>
<dbReference type="InterPro" id="IPR011050">
    <property type="entry name" value="Pectin_lyase_fold/virulence"/>
</dbReference>
<dbReference type="EMBL" id="BOQN01000040">
    <property type="protein sequence ID" value="GIM91195.1"/>
    <property type="molecule type" value="Genomic_DNA"/>
</dbReference>
<protein>
    <recommendedName>
        <fullName evidence="3">Adenylyl cyclase</fullName>
    </recommendedName>
</protein>
<dbReference type="InterPro" id="IPR012334">
    <property type="entry name" value="Pectin_lyas_fold"/>
</dbReference>
<dbReference type="AlphaFoldDB" id="A0A919TB43"/>
<keyword evidence="2" id="KW-1185">Reference proteome</keyword>
<organism evidence="1 2">
    <name type="scientific">Paractinoplanes toevensis</name>
    <dbReference type="NCBI Taxonomy" id="571911"/>
    <lineage>
        <taxon>Bacteria</taxon>
        <taxon>Bacillati</taxon>
        <taxon>Actinomycetota</taxon>
        <taxon>Actinomycetes</taxon>
        <taxon>Micromonosporales</taxon>
        <taxon>Micromonosporaceae</taxon>
        <taxon>Paractinoplanes</taxon>
    </lineage>
</organism>
<dbReference type="CDD" id="cd23669">
    <property type="entry name" value="GH55_SacteLam55A-like"/>
    <property type="match status" value="1"/>
</dbReference>
<evidence type="ECO:0000313" key="2">
    <source>
        <dbReference type="Proteomes" id="UP000677082"/>
    </source>
</evidence>
<dbReference type="InterPro" id="IPR059186">
    <property type="entry name" value="SACTE_4363"/>
</dbReference>